<organism evidence="1 2">
    <name type="scientific">Fusarium xylarioides</name>
    <dbReference type="NCBI Taxonomy" id="221167"/>
    <lineage>
        <taxon>Eukaryota</taxon>
        <taxon>Fungi</taxon>
        <taxon>Dikarya</taxon>
        <taxon>Ascomycota</taxon>
        <taxon>Pezizomycotina</taxon>
        <taxon>Sordariomycetes</taxon>
        <taxon>Hypocreomycetidae</taxon>
        <taxon>Hypocreales</taxon>
        <taxon>Nectriaceae</taxon>
        <taxon>Fusarium</taxon>
        <taxon>Fusarium fujikuroi species complex</taxon>
    </lineage>
</organism>
<comment type="caution">
    <text evidence="1">The sequence shown here is derived from an EMBL/GenBank/DDBJ whole genome shotgun (WGS) entry which is preliminary data.</text>
</comment>
<dbReference type="InterPro" id="IPR000477">
    <property type="entry name" value="RT_dom"/>
</dbReference>
<dbReference type="Proteomes" id="UP000750502">
    <property type="component" value="Unassembled WGS sequence"/>
</dbReference>
<keyword evidence="2" id="KW-1185">Reference proteome</keyword>
<reference evidence="1" key="1">
    <citation type="journal article" date="2020" name="bioRxiv">
        <title>Historical genomics reveals the evolutionary mechanisms behind multiple outbreaks of the host-specific coffee wilt pathogen Fusarium xylarioides.</title>
        <authorList>
            <person name="Peck D."/>
            <person name="Nowell R.W."/>
            <person name="Flood J."/>
            <person name="Ryan M.J."/>
            <person name="Barraclough T.G."/>
        </authorList>
    </citation>
    <scope>NUCLEOTIDE SEQUENCE</scope>
    <source>
        <strain evidence="1">IMI 127659i</strain>
    </source>
</reference>
<evidence type="ECO:0000313" key="2">
    <source>
        <dbReference type="Proteomes" id="UP000750502"/>
    </source>
</evidence>
<evidence type="ECO:0000313" key="1">
    <source>
        <dbReference type="EMBL" id="KAG5771450.1"/>
    </source>
</evidence>
<dbReference type="AlphaFoldDB" id="A0A9P7I6V4"/>
<name>A0A9P7I6V4_9HYPO</name>
<dbReference type="OrthoDB" id="4842715at2759"/>
<gene>
    <name evidence="1" type="ORF">H9Q72_002044</name>
</gene>
<protein>
    <submittedName>
        <fullName evidence="1">Uncharacterized protein</fullName>
    </submittedName>
</protein>
<dbReference type="EMBL" id="JADFTT010000038">
    <property type="protein sequence ID" value="KAG5771450.1"/>
    <property type="molecule type" value="Genomic_DNA"/>
</dbReference>
<sequence>MHMSGIVSGSFHYNSGIPQGSPSSSLIFSIFSNTLLEETCTGLQKVKANGQSHCVYLYAFAFIDDMYLIAVSKSYDINYKGIEMLHSSAEAVAAGLKVVFGPHKYNLMHIIGPQWDQPDTNFRPQTPGFDGRPEPELRILGVMVDQKLNWQCHINDIVGKVKKRLGYLSIILKRTTGPAL</sequence>
<reference evidence="1" key="2">
    <citation type="submission" date="2020-10" db="EMBL/GenBank/DDBJ databases">
        <authorList>
            <person name="Peck L.D."/>
            <person name="Nowell R.W."/>
            <person name="Flood J."/>
            <person name="Ryan M.J."/>
            <person name="Barraclough T.G."/>
        </authorList>
    </citation>
    <scope>NUCLEOTIDE SEQUENCE</scope>
    <source>
        <strain evidence="1">IMI 127659i</strain>
    </source>
</reference>
<accession>A0A9P7I6V4</accession>
<proteinExistence type="predicted"/>
<dbReference type="PROSITE" id="PS50878">
    <property type="entry name" value="RT_POL"/>
    <property type="match status" value="1"/>
</dbReference>